<comment type="caution">
    <text evidence="2">The sequence shown here is derived from an EMBL/GenBank/DDBJ whole genome shotgun (WGS) entry which is preliminary data.</text>
</comment>
<feature type="region of interest" description="Disordered" evidence="1">
    <location>
        <begin position="121"/>
        <end position="144"/>
    </location>
</feature>
<feature type="region of interest" description="Disordered" evidence="1">
    <location>
        <begin position="165"/>
        <end position="217"/>
    </location>
</feature>
<evidence type="ECO:0000313" key="2">
    <source>
        <dbReference type="EMBL" id="KAJ7322187.1"/>
    </source>
</evidence>
<protein>
    <submittedName>
        <fullName evidence="2">Uncharacterized protein</fullName>
    </submittedName>
</protein>
<accession>A0A9Q1AZM3</accession>
<reference evidence="2" key="1">
    <citation type="journal article" date="2023" name="DNA Res.">
        <title>Chromosome-level genome assembly of Phrynocephalus forsythii using third-generation DNA sequencing and Hi-C analysis.</title>
        <authorList>
            <person name="Qi Y."/>
            <person name="Zhao W."/>
            <person name="Zhao Y."/>
            <person name="Niu C."/>
            <person name="Cao S."/>
            <person name="Zhang Y."/>
        </authorList>
    </citation>
    <scope>NUCLEOTIDE SEQUENCE</scope>
    <source>
        <tissue evidence="2">Muscle</tissue>
    </source>
</reference>
<keyword evidence="3" id="KW-1185">Reference proteome</keyword>
<evidence type="ECO:0000256" key="1">
    <source>
        <dbReference type="SAM" id="MobiDB-lite"/>
    </source>
</evidence>
<organism evidence="2 3">
    <name type="scientific">Phrynocephalus forsythii</name>
    <dbReference type="NCBI Taxonomy" id="171643"/>
    <lineage>
        <taxon>Eukaryota</taxon>
        <taxon>Metazoa</taxon>
        <taxon>Chordata</taxon>
        <taxon>Craniata</taxon>
        <taxon>Vertebrata</taxon>
        <taxon>Euteleostomi</taxon>
        <taxon>Lepidosauria</taxon>
        <taxon>Squamata</taxon>
        <taxon>Bifurcata</taxon>
        <taxon>Unidentata</taxon>
        <taxon>Episquamata</taxon>
        <taxon>Toxicofera</taxon>
        <taxon>Iguania</taxon>
        <taxon>Acrodonta</taxon>
        <taxon>Agamidae</taxon>
        <taxon>Agaminae</taxon>
        <taxon>Phrynocephalus</taxon>
    </lineage>
</organism>
<proteinExistence type="predicted"/>
<gene>
    <name evidence="2" type="ORF">JRQ81_018474</name>
</gene>
<sequence length="246" mass="26362">MKERESRWKAKQRQRGKEGKGGGRKKGTPLPRVPPRKPTPVRAQPPRAAALCSAEEASEPVRARSAREAAAPPPAAASSSSSSRETDEGEEVTRARPWVCVGGGWGCCGGQGKLLSSRPRLLLSPAGGRPPPFKKQKKNPARPTGEAGVCVCALSGLPRFVRAVPPTRDDLRPGKQPSVGGPRRATEMQAQEEAEEAVQEESREFRMGSYPDSSDFPAVTGALQHSVQHMVGGNRQPPLHTDRATM</sequence>
<dbReference type="EMBL" id="JAPFRF010000009">
    <property type="protein sequence ID" value="KAJ7322187.1"/>
    <property type="molecule type" value="Genomic_DNA"/>
</dbReference>
<evidence type="ECO:0000313" key="3">
    <source>
        <dbReference type="Proteomes" id="UP001142489"/>
    </source>
</evidence>
<feature type="region of interest" description="Disordered" evidence="1">
    <location>
        <begin position="1"/>
        <end position="95"/>
    </location>
</feature>
<feature type="compositionally biased region" description="Acidic residues" evidence="1">
    <location>
        <begin position="190"/>
        <end position="199"/>
    </location>
</feature>
<dbReference type="Proteomes" id="UP001142489">
    <property type="component" value="Unassembled WGS sequence"/>
</dbReference>
<name>A0A9Q1AZM3_9SAUR</name>
<dbReference type="AlphaFoldDB" id="A0A9Q1AZM3"/>